<sequence>MNIFFCKGSLIRAVNDKVFDDFPCFFRPLYDFRESACRHWRAYSTIY</sequence>
<name>E6K7R6_9BACT</name>
<dbReference type="AlphaFoldDB" id="E6K7R6"/>
<comment type="caution">
    <text evidence="1">The sequence shown here is derived from an EMBL/GenBank/DDBJ whole genome shotgun (WGS) entry which is preliminary data.</text>
</comment>
<evidence type="ECO:0000313" key="2">
    <source>
        <dbReference type="Proteomes" id="UP000003112"/>
    </source>
</evidence>
<reference evidence="1 2" key="1">
    <citation type="submission" date="2010-10" db="EMBL/GenBank/DDBJ databases">
        <authorList>
            <person name="Muzny D."/>
            <person name="Qin X."/>
            <person name="Deng J."/>
            <person name="Jiang H."/>
            <person name="Liu Y."/>
            <person name="Qu J."/>
            <person name="Song X.-Z."/>
            <person name="Zhang L."/>
            <person name="Thornton R."/>
            <person name="Coyle M."/>
            <person name="Francisco L."/>
            <person name="Jackson L."/>
            <person name="Javaid M."/>
            <person name="Korchina V."/>
            <person name="Kovar C."/>
            <person name="Mata R."/>
            <person name="Mathew T."/>
            <person name="Ngo R."/>
            <person name="Nguyen L."/>
            <person name="Nguyen N."/>
            <person name="Okwuonu G."/>
            <person name="Ongeri F."/>
            <person name="Pham C."/>
            <person name="Simmons D."/>
            <person name="Wilczek-Boney K."/>
            <person name="Hale W."/>
            <person name="Jakkamsetti A."/>
            <person name="Pham P."/>
            <person name="Ruth R."/>
            <person name="San Lucas F."/>
            <person name="Warren J."/>
            <person name="Zhang J."/>
            <person name="Zhao Z."/>
            <person name="Zhou C."/>
            <person name="Zhu D."/>
            <person name="Lee S."/>
            <person name="Bess C."/>
            <person name="Blankenburg K."/>
            <person name="Forbes L."/>
            <person name="Fu Q."/>
            <person name="Gubbala S."/>
            <person name="Hirani K."/>
            <person name="Jayaseelan J.C."/>
            <person name="Lara F."/>
            <person name="Munidasa M."/>
            <person name="Palculict T."/>
            <person name="Patil S."/>
            <person name="Pu L.-L."/>
            <person name="Saada N."/>
            <person name="Tang L."/>
            <person name="Weissenberger G."/>
            <person name="Zhu Y."/>
            <person name="Hemphill L."/>
            <person name="Shang Y."/>
            <person name="Youmans B."/>
            <person name="Ayvaz T."/>
            <person name="Ross M."/>
            <person name="Santibanez J."/>
            <person name="Aqrawi P."/>
            <person name="Gross S."/>
            <person name="Joshi V."/>
            <person name="Fowler G."/>
            <person name="Nazareth L."/>
            <person name="Reid J."/>
            <person name="Worley K."/>
            <person name="Petrosino J."/>
            <person name="Highlander S."/>
            <person name="Gibbs R."/>
        </authorList>
    </citation>
    <scope>NUCLEOTIDE SEQUENCE [LARGE SCALE GENOMIC DNA]</scope>
    <source>
        <strain evidence="1 2">ATCC 33574</strain>
    </source>
</reference>
<protein>
    <submittedName>
        <fullName evidence="1">Uncharacterized protein</fullName>
    </submittedName>
</protein>
<proteinExistence type="predicted"/>
<dbReference type="STRING" id="873513.HMPREF6485_1495"/>
<dbReference type="Proteomes" id="UP000003112">
    <property type="component" value="Unassembled WGS sequence"/>
</dbReference>
<dbReference type="HOGENOM" id="CLU_3171549_0_0_10"/>
<evidence type="ECO:0000313" key="1">
    <source>
        <dbReference type="EMBL" id="EFU30216.1"/>
    </source>
</evidence>
<gene>
    <name evidence="1" type="ORF">HMPREF6485_1495</name>
</gene>
<keyword evidence="2" id="KW-1185">Reference proteome</keyword>
<organism evidence="1 2">
    <name type="scientific">Segatella buccae ATCC 33574</name>
    <dbReference type="NCBI Taxonomy" id="873513"/>
    <lineage>
        <taxon>Bacteria</taxon>
        <taxon>Pseudomonadati</taxon>
        <taxon>Bacteroidota</taxon>
        <taxon>Bacteroidia</taxon>
        <taxon>Bacteroidales</taxon>
        <taxon>Prevotellaceae</taxon>
        <taxon>Segatella</taxon>
    </lineage>
</organism>
<dbReference type="EMBL" id="AEPD01000028">
    <property type="protein sequence ID" value="EFU30216.1"/>
    <property type="molecule type" value="Genomic_DNA"/>
</dbReference>
<accession>E6K7R6</accession>